<dbReference type="Gene3D" id="3.40.50.300">
    <property type="entry name" value="P-loop containing nucleotide triphosphate hydrolases"/>
    <property type="match status" value="1"/>
</dbReference>
<evidence type="ECO:0000259" key="2">
    <source>
        <dbReference type="PROSITE" id="PS50837"/>
    </source>
</evidence>
<feature type="domain" description="NACHT" evidence="2">
    <location>
        <begin position="66"/>
        <end position="221"/>
    </location>
</feature>
<reference evidence="3 4" key="1">
    <citation type="journal article" date="2019" name="Nat. Ecol. Evol.">
        <title>Megaphylogeny resolves global patterns of mushroom evolution.</title>
        <authorList>
            <person name="Varga T."/>
            <person name="Krizsan K."/>
            <person name="Foldi C."/>
            <person name="Dima B."/>
            <person name="Sanchez-Garcia M."/>
            <person name="Sanchez-Ramirez S."/>
            <person name="Szollosi G.J."/>
            <person name="Szarkandi J.G."/>
            <person name="Papp V."/>
            <person name="Albert L."/>
            <person name="Andreopoulos W."/>
            <person name="Angelini C."/>
            <person name="Antonin V."/>
            <person name="Barry K.W."/>
            <person name="Bougher N.L."/>
            <person name="Buchanan P."/>
            <person name="Buyck B."/>
            <person name="Bense V."/>
            <person name="Catcheside P."/>
            <person name="Chovatia M."/>
            <person name="Cooper J."/>
            <person name="Damon W."/>
            <person name="Desjardin D."/>
            <person name="Finy P."/>
            <person name="Geml J."/>
            <person name="Haridas S."/>
            <person name="Hughes K."/>
            <person name="Justo A."/>
            <person name="Karasinski D."/>
            <person name="Kautmanova I."/>
            <person name="Kiss B."/>
            <person name="Kocsube S."/>
            <person name="Kotiranta H."/>
            <person name="LaButti K.M."/>
            <person name="Lechner B.E."/>
            <person name="Liimatainen K."/>
            <person name="Lipzen A."/>
            <person name="Lukacs Z."/>
            <person name="Mihaltcheva S."/>
            <person name="Morgado L.N."/>
            <person name="Niskanen T."/>
            <person name="Noordeloos M.E."/>
            <person name="Ohm R.A."/>
            <person name="Ortiz-Santana B."/>
            <person name="Ovrebo C."/>
            <person name="Racz N."/>
            <person name="Riley R."/>
            <person name="Savchenko A."/>
            <person name="Shiryaev A."/>
            <person name="Soop K."/>
            <person name="Spirin V."/>
            <person name="Szebenyi C."/>
            <person name="Tomsovsky M."/>
            <person name="Tulloss R.E."/>
            <person name="Uehling J."/>
            <person name="Grigoriev I.V."/>
            <person name="Vagvolgyi C."/>
            <person name="Papp T."/>
            <person name="Martin F.M."/>
            <person name="Miettinen O."/>
            <person name="Hibbett D.S."/>
            <person name="Nagy L.G."/>
        </authorList>
    </citation>
    <scope>NUCLEOTIDE SEQUENCE [LARGE SCALE GENOMIC DNA]</scope>
    <source>
        <strain evidence="3 4">FP101781</strain>
    </source>
</reference>
<dbReference type="EMBL" id="QPFP01000007">
    <property type="protein sequence ID" value="TEB35300.1"/>
    <property type="molecule type" value="Genomic_DNA"/>
</dbReference>
<keyword evidence="4" id="KW-1185">Reference proteome</keyword>
<proteinExistence type="predicted"/>
<dbReference type="InterPro" id="IPR007111">
    <property type="entry name" value="NACHT_NTPase"/>
</dbReference>
<dbReference type="PANTHER" id="PTHR10039">
    <property type="entry name" value="AMELOGENIN"/>
    <property type="match status" value="1"/>
</dbReference>
<dbReference type="PROSITE" id="PS50837">
    <property type="entry name" value="NACHT"/>
    <property type="match status" value="1"/>
</dbReference>
<dbReference type="AlphaFoldDB" id="A0A4Y7TM93"/>
<dbReference type="OrthoDB" id="4760524at2759"/>
<protein>
    <recommendedName>
        <fullName evidence="2">NACHT domain-containing protein</fullName>
    </recommendedName>
</protein>
<accession>A0A4Y7TM93</accession>
<dbReference type="InterPro" id="IPR056884">
    <property type="entry name" value="NPHP3-like_N"/>
</dbReference>
<name>A0A4Y7TM93_COPMI</name>
<dbReference type="Pfam" id="PF24883">
    <property type="entry name" value="NPHP3_N"/>
    <property type="match status" value="1"/>
</dbReference>
<dbReference type="InterPro" id="IPR027417">
    <property type="entry name" value="P-loop_NTPase"/>
</dbReference>
<keyword evidence="1" id="KW-0677">Repeat</keyword>
<dbReference type="SUPFAM" id="SSF52540">
    <property type="entry name" value="P-loop containing nucleoside triphosphate hydrolases"/>
    <property type="match status" value="1"/>
</dbReference>
<dbReference type="Proteomes" id="UP000298030">
    <property type="component" value="Unassembled WGS sequence"/>
</dbReference>
<organism evidence="3 4">
    <name type="scientific">Coprinellus micaceus</name>
    <name type="common">Glistening ink-cap mushroom</name>
    <name type="synonym">Coprinus micaceus</name>
    <dbReference type="NCBI Taxonomy" id="71717"/>
    <lineage>
        <taxon>Eukaryota</taxon>
        <taxon>Fungi</taxon>
        <taxon>Dikarya</taxon>
        <taxon>Basidiomycota</taxon>
        <taxon>Agaricomycotina</taxon>
        <taxon>Agaricomycetes</taxon>
        <taxon>Agaricomycetidae</taxon>
        <taxon>Agaricales</taxon>
        <taxon>Agaricineae</taxon>
        <taxon>Psathyrellaceae</taxon>
        <taxon>Coprinellus</taxon>
    </lineage>
</organism>
<feature type="non-terminal residue" evidence="3">
    <location>
        <position position="446"/>
    </location>
</feature>
<dbReference type="STRING" id="71717.A0A4Y7TM93"/>
<gene>
    <name evidence="3" type="ORF">FA13DRAFT_1910180</name>
</gene>
<evidence type="ECO:0000313" key="4">
    <source>
        <dbReference type="Proteomes" id="UP000298030"/>
    </source>
</evidence>
<evidence type="ECO:0000256" key="1">
    <source>
        <dbReference type="ARBA" id="ARBA00022737"/>
    </source>
</evidence>
<sequence length="446" mass="49811">MLDHSRSGILWVSGLSRLLHPILDASHTRNRRTSPPNSSCLPGTRTEVIRKISCWATASLSDQPQHILWVFGYAGCGKSAIAQAAADLLAEARRLGASFFFFRGSGDRTRITRLAPTIASQIAATIPGTEQLIATALRTYPGLLEPTTSPLFQFKHLVYDPIRVAAWSSHRPHEGFKTFIIIIDGLDECEDKEEVAEFVWDLIAFFQQNPNTPLRFLVTSRVEEHLHRRLHNSEQVCLLNLVHQTSDKDIAAALDALIEDARRSRVFSTTNEWLSPENKQALVHHIGGSFIFLGTIMKFLFDQDCTDGLSPFERLPVALNMDPGFDSMYSEILGRSCHLPHFFPILNTVALSQQPLSIAVVADLVDISVVSVTSILVRLHSILQVPGDDFTPITLWHTSFRDFLCSERRSGSLFSSPSHHRRLAYQCISLTARSIHCRSSASVEYA</sequence>
<comment type="caution">
    <text evidence="3">The sequence shown here is derived from an EMBL/GenBank/DDBJ whole genome shotgun (WGS) entry which is preliminary data.</text>
</comment>
<evidence type="ECO:0000313" key="3">
    <source>
        <dbReference type="EMBL" id="TEB35300.1"/>
    </source>
</evidence>